<dbReference type="OrthoDB" id="952876at2759"/>
<dbReference type="PANTHER" id="PTHR47212">
    <property type="entry name" value="ADHESIN-LIKE PROTEIN, PUTATIVE (DUF3741)-RELATED"/>
    <property type="match status" value="1"/>
</dbReference>
<dbReference type="EMBL" id="CACTIH010009184">
    <property type="protein sequence ID" value="CAA3026994.1"/>
    <property type="molecule type" value="Genomic_DNA"/>
</dbReference>
<name>A0A8S0V6L8_OLEEU</name>
<evidence type="ECO:0000259" key="2">
    <source>
        <dbReference type="Pfam" id="PF14309"/>
    </source>
</evidence>
<feature type="compositionally biased region" description="Basic and acidic residues" evidence="1">
    <location>
        <begin position="501"/>
        <end position="513"/>
    </location>
</feature>
<feature type="region of interest" description="Disordered" evidence="1">
    <location>
        <begin position="220"/>
        <end position="242"/>
    </location>
</feature>
<dbReference type="Gramene" id="OE9A011748T4">
    <property type="protein sequence ID" value="OE9A011748C4"/>
    <property type="gene ID" value="OE9A011748"/>
</dbReference>
<keyword evidence="4" id="KW-1185">Reference proteome</keyword>
<organism evidence="3 4">
    <name type="scientific">Olea europaea subsp. europaea</name>
    <dbReference type="NCBI Taxonomy" id="158383"/>
    <lineage>
        <taxon>Eukaryota</taxon>
        <taxon>Viridiplantae</taxon>
        <taxon>Streptophyta</taxon>
        <taxon>Embryophyta</taxon>
        <taxon>Tracheophyta</taxon>
        <taxon>Spermatophyta</taxon>
        <taxon>Magnoliopsida</taxon>
        <taxon>eudicotyledons</taxon>
        <taxon>Gunneridae</taxon>
        <taxon>Pentapetalae</taxon>
        <taxon>asterids</taxon>
        <taxon>lamiids</taxon>
        <taxon>Lamiales</taxon>
        <taxon>Oleaceae</taxon>
        <taxon>Oleeae</taxon>
        <taxon>Olea</taxon>
    </lineage>
</organism>
<dbReference type="AlphaFoldDB" id="A0A8S0V6L8"/>
<proteinExistence type="predicted"/>
<dbReference type="InterPro" id="IPR025486">
    <property type="entry name" value="DUF4378"/>
</dbReference>
<comment type="caution">
    <text evidence="3">The sequence shown here is derived from an EMBL/GenBank/DDBJ whole genome shotgun (WGS) entry which is preliminary data.</text>
</comment>
<feature type="region of interest" description="Disordered" evidence="1">
    <location>
        <begin position="344"/>
        <end position="364"/>
    </location>
</feature>
<evidence type="ECO:0000313" key="3">
    <source>
        <dbReference type="EMBL" id="CAA3026994.1"/>
    </source>
</evidence>
<dbReference type="PANTHER" id="PTHR47212:SF4">
    <property type="entry name" value="ADHESIN-LIKE PROTEIN, PUTATIVE (DUF3741)-RELATED"/>
    <property type="match status" value="1"/>
</dbReference>
<evidence type="ECO:0000313" key="4">
    <source>
        <dbReference type="Proteomes" id="UP000594638"/>
    </source>
</evidence>
<sequence length="733" mass="82849">MSIEMQKEKRIRAKRLLFAGTDSSKEMPITEVDKSSHKLNTGAMLETIYDQIYREESSPEGGPGRSITLAEYGRLNEISVEQFQMSARAFVDQMLTDRKFIDKERECSESRPFSDALEILKSNEYLCEKIKNQYGHSSKGSLTSRMSEKVVLKPNSKDTKYSENVSCHCSLLQFHNRSSSKLPNVKSTSFSFSEMKRKLEYSFGQTRKETYQPLMGVTTVERSHSKMSSGDESPCRRMNTRNSVNSSIGAKLKDKNQGLKSSCLSENSCMNEPMCNKSNPSSIQGTRKLDVILEAKMHLSARLETLNAIETSTSKRCPKTLGQILSSPEYDVLLSSLSRKKEKGSVSAQMRLSPSGNSLASCQNRKGKQKKYVTPFRRNEEARSSDNFRNYDSTLEILEANTNFSLIESPDTEVHENIGFAAVDLKSTGRVMMVELESIPNHEFTRTSEGPSELSSTDVSGTMQKNNRIELLEEDGNTTHLRSDSPSVPDYSPWTPLSTYRLDDSTKDRDEHPSPVSVLEPFFMEDANSPPSIILRRAGQPLQPRRLDYEGCTSEASPIDPTFIPTTCMDEKASISGYVNAVLQASCLNWDKLSAIMPLTEQLIYESLFDEVELPSTDSPYDPKLLFDHINEVLQEVHRRHFGLPPWLSFIKSKIQFAPLEQQVVDEVMKEAVFYLLPCTEKRTLDQLVGKDMANSGSWLDIRLYTEEIVSQIAEYILEESILYLILDFDTLS</sequence>
<reference evidence="3 4" key="1">
    <citation type="submission" date="2019-12" db="EMBL/GenBank/DDBJ databases">
        <authorList>
            <person name="Alioto T."/>
            <person name="Alioto T."/>
            <person name="Gomez Garrido J."/>
        </authorList>
    </citation>
    <scope>NUCLEOTIDE SEQUENCE [LARGE SCALE GENOMIC DNA]</scope>
</reference>
<feature type="compositionally biased region" description="Polar residues" evidence="1">
    <location>
        <begin position="447"/>
        <end position="462"/>
    </location>
</feature>
<feature type="region of interest" description="Disordered" evidence="1">
    <location>
        <begin position="443"/>
        <end position="462"/>
    </location>
</feature>
<dbReference type="Proteomes" id="UP000594638">
    <property type="component" value="Unassembled WGS sequence"/>
</dbReference>
<feature type="domain" description="DUF4378" evidence="2">
    <location>
        <begin position="578"/>
        <end position="720"/>
    </location>
</feature>
<protein>
    <recommendedName>
        <fullName evidence="2">DUF4378 domain-containing protein</fullName>
    </recommendedName>
</protein>
<dbReference type="Gramene" id="OE9A011748T7">
    <property type="protein sequence ID" value="OE9A011748C7"/>
    <property type="gene ID" value="OE9A011748"/>
</dbReference>
<gene>
    <name evidence="3" type="ORF">OLEA9_A011748</name>
</gene>
<evidence type="ECO:0000256" key="1">
    <source>
        <dbReference type="SAM" id="MobiDB-lite"/>
    </source>
</evidence>
<accession>A0A8S0V6L8</accession>
<feature type="region of interest" description="Disordered" evidence="1">
    <location>
        <begin position="473"/>
        <end position="516"/>
    </location>
</feature>
<dbReference type="Pfam" id="PF14309">
    <property type="entry name" value="DUF4378"/>
    <property type="match status" value="1"/>
</dbReference>
<feature type="compositionally biased region" description="Polar residues" evidence="1">
    <location>
        <begin position="346"/>
        <end position="364"/>
    </location>
</feature>